<dbReference type="EMBL" id="CP019343">
    <property type="protein sequence ID" value="ARN74297.1"/>
    <property type="molecule type" value="Genomic_DNA"/>
</dbReference>
<dbReference type="InterPro" id="IPR036291">
    <property type="entry name" value="NAD(P)-bd_dom_sf"/>
</dbReference>
<gene>
    <name evidence="3" type="ORF">BST96_09275</name>
</gene>
<dbReference type="PRINTS" id="PR00081">
    <property type="entry name" value="GDHRDH"/>
</dbReference>
<comment type="similarity">
    <text evidence="1">Belongs to the short-chain dehydrogenases/reductases (SDR) family.</text>
</comment>
<proteinExistence type="inferred from homology"/>
<dbReference type="Pfam" id="PF13561">
    <property type="entry name" value="adh_short_C2"/>
    <property type="match status" value="1"/>
</dbReference>
<dbReference type="AlphaFoldDB" id="A0A1X9NH84"/>
<dbReference type="InterPro" id="IPR002347">
    <property type="entry name" value="SDR_fam"/>
</dbReference>
<protein>
    <submittedName>
        <fullName evidence="3">Pteridine reductase</fullName>
    </submittedName>
</protein>
<evidence type="ECO:0000313" key="3">
    <source>
        <dbReference type="EMBL" id="ARN74297.1"/>
    </source>
</evidence>
<sequence>MSEQTTQRVALVTGAAQRIGAEICKTLHGAGFNIIIHYRSSSQPAEELADQLNQQRSGSAHCIKADLTNSNDVLALAIAAEKHWGHIDALINNASTFYPTPLNTSTEEDWNALFDSNVKGPFFLSQTLTPTLSQRQGCIVNLVDIHSEKPMADHTIYSMAKASVAMMTKTLAKEMAPAVRVNGVSPGAILWPEQELDPNDKSSILNKVPMQKIGDVSDIAKTVAFLVNDAPYITGQIIAVDGGRSLNM</sequence>
<dbReference type="Proteomes" id="UP000193450">
    <property type="component" value="Chromosome"/>
</dbReference>
<dbReference type="PANTHER" id="PTHR43639:SF1">
    <property type="entry name" value="SHORT-CHAIN DEHYDROGENASE_REDUCTASE FAMILY PROTEIN"/>
    <property type="match status" value="1"/>
</dbReference>
<dbReference type="InterPro" id="IPR020904">
    <property type="entry name" value="Sc_DH/Rdtase_CS"/>
</dbReference>
<reference evidence="3 4" key="1">
    <citation type="submission" date="2016-11" db="EMBL/GenBank/DDBJ databases">
        <title>Trade-off between light-utilization and light-protection in marine flavobacteria.</title>
        <authorList>
            <person name="Kumagai Y."/>
        </authorList>
    </citation>
    <scope>NUCLEOTIDE SEQUENCE [LARGE SCALE GENOMIC DNA]</scope>
    <source>
        <strain evidence="3 4">NBRC 107125</strain>
    </source>
</reference>
<dbReference type="STRING" id="716816.BST96_09275"/>
<accession>A0A1X9NH84</accession>
<dbReference type="PRINTS" id="PR00080">
    <property type="entry name" value="SDRFAMILY"/>
</dbReference>
<dbReference type="KEGG" id="osg:BST96_09275"/>
<dbReference type="SUPFAM" id="SSF51735">
    <property type="entry name" value="NAD(P)-binding Rossmann-fold domains"/>
    <property type="match status" value="1"/>
</dbReference>
<evidence type="ECO:0000256" key="2">
    <source>
        <dbReference type="ARBA" id="ARBA00023002"/>
    </source>
</evidence>
<dbReference type="NCBIfam" id="NF006598">
    <property type="entry name" value="PRK09135.1"/>
    <property type="match status" value="1"/>
</dbReference>
<keyword evidence="4" id="KW-1185">Reference proteome</keyword>
<organism evidence="3 4">
    <name type="scientific">Oceanicoccus sagamiensis</name>
    <dbReference type="NCBI Taxonomy" id="716816"/>
    <lineage>
        <taxon>Bacteria</taxon>
        <taxon>Pseudomonadati</taxon>
        <taxon>Pseudomonadota</taxon>
        <taxon>Gammaproteobacteria</taxon>
        <taxon>Cellvibrionales</taxon>
        <taxon>Spongiibacteraceae</taxon>
        <taxon>Oceanicoccus</taxon>
    </lineage>
</organism>
<name>A0A1X9NH84_9GAMM</name>
<dbReference type="RefSeq" id="WP_085758435.1">
    <property type="nucleotide sequence ID" value="NZ_CP019343.1"/>
</dbReference>
<evidence type="ECO:0000313" key="4">
    <source>
        <dbReference type="Proteomes" id="UP000193450"/>
    </source>
</evidence>
<dbReference type="OrthoDB" id="9793499at2"/>
<keyword evidence="2" id="KW-0560">Oxidoreductase</keyword>
<evidence type="ECO:0000256" key="1">
    <source>
        <dbReference type="ARBA" id="ARBA00006484"/>
    </source>
</evidence>
<dbReference type="PROSITE" id="PS00061">
    <property type="entry name" value="ADH_SHORT"/>
    <property type="match status" value="1"/>
</dbReference>
<dbReference type="PANTHER" id="PTHR43639">
    <property type="entry name" value="OXIDOREDUCTASE, SHORT-CHAIN DEHYDROGENASE/REDUCTASE FAMILY (AFU_ORTHOLOGUE AFUA_5G02870)"/>
    <property type="match status" value="1"/>
</dbReference>
<dbReference type="FunFam" id="3.40.50.720:FF:000084">
    <property type="entry name" value="Short-chain dehydrogenase reductase"/>
    <property type="match status" value="1"/>
</dbReference>
<dbReference type="GO" id="GO:0016491">
    <property type="term" value="F:oxidoreductase activity"/>
    <property type="evidence" value="ECO:0007669"/>
    <property type="project" value="UniProtKB-KW"/>
</dbReference>
<dbReference type="Gene3D" id="3.40.50.720">
    <property type="entry name" value="NAD(P)-binding Rossmann-like Domain"/>
    <property type="match status" value="1"/>
</dbReference>